<reference evidence="1" key="1">
    <citation type="submission" date="2014-11" db="EMBL/GenBank/DDBJ databases">
        <authorList>
            <person name="Amaro Gonzalez C."/>
        </authorList>
    </citation>
    <scope>NUCLEOTIDE SEQUENCE</scope>
</reference>
<reference evidence="1" key="2">
    <citation type="journal article" date="2015" name="Fish Shellfish Immunol.">
        <title>Early steps in the European eel (Anguilla anguilla)-Vibrio vulnificus interaction in the gills: Role of the RtxA13 toxin.</title>
        <authorList>
            <person name="Callol A."/>
            <person name="Pajuelo D."/>
            <person name="Ebbesson L."/>
            <person name="Teles M."/>
            <person name="MacKenzie S."/>
            <person name="Amaro C."/>
        </authorList>
    </citation>
    <scope>NUCLEOTIDE SEQUENCE</scope>
</reference>
<organism evidence="1">
    <name type="scientific">Anguilla anguilla</name>
    <name type="common">European freshwater eel</name>
    <name type="synonym">Muraena anguilla</name>
    <dbReference type="NCBI Taxonomy" id="7936"/>
    <lineage>
        <taxon>Eukaryota</taxon>
        <taxon>Metazoa</taxon>
        <taxon>Chordata</taxon>
        <taxon>Craniata</taxon>
        <taxon>Vertebrata</taxon>
        <taxon>Euteleostomi</taxon>
        <taxon>Actinopterygii</taxon>
        <taxon>Neopterygii</taxon>
        <taxon>Teleostei</taxon>
        <taxon>Anguilliformes</taxon>
        <taxon>Anguillidae</taxon>
        <taxon>Anguilla</taxon>
    </lineage>
</organism>
<dbReference type="AlphaFoldDB" id="A0A0E9QAT2"/>
<protein>
    <submittedName>
        <fullName evidence="1">Uncharacterized protein</fullName>
    </submittedName>
</protein>
<accession>A0A0E9QAT2</accession>
<dbReference type="EMBL" id="GBXM01094596">
    <property type="protein sequence ID" value="JAH13981.1"/>
    <property type="molecule type" value="Transcribed_RNA"/>
</dbReference>
<sequence>MNQRQLGSCGIKSVLALWSLPVVLRWLTQ</sequence>
<proteinExistence type="predicted"/>
<name>A0A0E9QAT2_ANGAN</name>
<evidence type="ECO:0000313" key="1">
    <source>
        <dbReference type="EMBL" id="JAH13981.1"/>
    </source>
</evidence>